<proteinExistence type="predicted"/>
<keyword evidence="3" id="KW-1185">Reference proteome</keyword>
<feature type="compositionally biased region" description="Low complexity" evidence="1">
    <location>
        <begin position="151"/>
        <end position="169"/>
    </location>
</feature>
<accession>A0A674HLD4</accession>
<evidence type="ECO:0000313" key="3">
    <source>
        <dbReference type="Proteomes" id="UP000007754"/>
    </source>
</evidence>
<evidence type="ECO:0000313" key="2">
    <source>
        <dbReference type="Ensembl" id="ENSTGUP00000035788.1"/>
    </source>
</evidence>
<sequence length="212" mass="22558">MSERRRSAVALSSRAHAFSVEALIGTNKKRKLRDWEDKGLDLSMESLSPNGQLGDNEDPTQCLDLNPGGGCGHPGSALLRGRVTGSSEQWRPAAHSRSSGSFSRDRTRWAPAGAASLRSRDGSAGGCGGGTSPEGKRSRQGKGSQRVRGTARSAAPLPSLAPPGSRGVWPPGPRPQGRRDGVRGEGAQHFPLGVRTLNFQLSFVYFYLKGIR</sequence>
<dbReference type="GeneTree" id="ENSGT00940000159013"/>
<reference evidence="2 3" key="1">
    <citation type="journal article" date="2010" name="Nature">
        <title>The genome of a songbird.</title>
        <authorList>
            <person name="Warren W.C."/>
            <person name="Clayton D.F."/>
            <person name="Ellegren H."/>
            <person name="Arnold A.P."/>
            <person name="Hillier L.W."/>
            <person name="Kunstner A."/>
            <person name="Searle S."/>
            <person name="White S."/>
            <person name="Vilella A.J."/>
            <person name="Fairley S."/>
            <person name="Heger A."/>
            <person name="Kong L."/>
            <person name="Ponting C.P."/>
            <person name="Jarvis E.D."/>
            <person name="Mello C.V."/>
            <person name="Minx P."/>
            <person name="Lovell P."/>
            <person name="Velho T.A."/>
            <person name="Ferris M."/>
            <person name="Balakrishnan C.N."/>
            <person name="Sinha S."/>
            <person name="Blatti C."/>
            <person name="London S.E."/>
            <person name="Li Y."/>
            <person name="Lin Y.C."/>
            <person name="George J."/>
            <person name="Sweedler J."/>
            <person name="Southey B."/>
            <person name="Gunaratne P."/>
            <person name="Watson M."/>
            <person name="Nam K."/>
            <person name="Backstrom N."/>
            <person name="Smeds L."/>
            <person name="Nabholz B."/>
            <person name="Itoh Y."/>
            <person name="Whitney O."/>
            <person name="Pfenning A.R."/>
            <person name="Howard J."/>
            <person name="Volker M."/>
            <person name="Skinner B.M."/>
            <person name="Griffin D.K."/>
            <person name="Ye L."/>
            <person name="McLaren W.M."/>
            <person name="Flicek P."/>
            <person name="Quesada V."/>
            <person name="Velasco G."/>
            <person name="Lopez-Otin C."/>
            <person name="Puente X.S."/>
            <person name="Olender T."/>
            <person name="Lancet D."/>
            <person name="Smit A.F."/>
            <person name="Hubley R."/>
            <person name="Konkel M.K."/>
            <person name="Walker J.A."/>
            <person name="Batzer M.A."/>
            <person name="Gu W."/>
            <person name="Pollock D.D."/>
            <person name="Chen L."/>
            <person name="Cheng Z."/>
            <person name="Eichler E.E."/>
            <person name="Stapley J."/>
            <person name="Slate J."/>
            <person name="Ekblom R."/>
            <person name="Birkhead T."/>
            <person name="Burke T."/>
            <person name="Burt D."/>
            <person name="Scharff C."/>
            <person name="Adam I."/>
            <person name="Richard H."/>
            <person name="Sultan M."/>
            <person name="Soldatov A."/>
            <person name="Lehrach H."/>
            <person name="Edwards S.V."/>
            <person name="Yang S.P."/>
            <person name="Li X."/>
            <person name="Graves T."/>
            <person name="Fulton L."/>
            <person name="Nelson J."/>
            <person name="Chinwalla A."/>
            <person name="Hou S."/>
            <person name="Mardis E.R."/>
            <person name="Wilson R.K."/>
        </authorList>
    </citation>
    <scope>NUCLEOTIDE SEQUENCE [LARGE SCALE GENOMIC DNA]</scope>
</reference>
<protein>
    <submittedName>
        <fullName evidence="2">T-box transcription factor 15</fullName>
    </submittedName>
</protein>
<dbReference type="Proteomes" id="UP000007754">
    <property type="component" value="Chromosome 1"/>
</dbReference>
<feature type="region of interest" description="Disordered" evidence="1">
    <location>
        <begin position="42"/>
        <end position="186"/>
    </location>
</feature>
<reference evidence="2" key="3">
    <citation type="submission" date="2025-09" db="UniProtKB">
        <authorList>
            <consortium name="Ensembl"/>
        </authorList>
    </citation>
    <scope>IDENTIFICATION</scope>
</reference>
<dbReference type="AlphaFoldDB" id="A0A674HLD4"/>
<reference evidence="2" key="2">
    <citation type="submission" date="2025-08" db="UniProtKB">
        <authorList>
            <consortium name="Ensembl"/>
        </authorList>
    </citation>
    <scope>IDENTIFICATION</scope>
</reference>
<dbReference type="Ensembl" id="ENSTGUT00000035447.1">
    <property type="protein sequence ID" value="ENSTGUP00000035788.1"/>
    <property type="gene ID" value="ENSTGUG00000013355.2"/>
</dbReference>
<gene>
    <name evidence="2" type="primary">TBX15</name>
</gene>
<name>A0A674HLD4_TAEGU</name>
<evidence type="ECO:0000256" key="1">
    <source>
        <dbReference type="SAM" id="MobiDB-lite"/>
    </source>
</evidence>
<feature type="compositionally biased region" description="Gly residues" evidence="1">
    <location>
        <begin position="123"/>
        <end position="132"/>
    </location>
</feature>
<organism evidence="2 3">
    <name type="scientific">Taeniopygia guttata</name>
    <name type="common">Zebra finch</name>
    <name type="synonym">Poephila guttata</name>
    <dbReference type="NCBI Taxonomy" id="59729"/>
    <lineage>
        <taxon>Eukaryota</taxon>
        <taxon>Metazoa</taxon>
        <taxon>Chordata</taxon>
        <taxon>Craniata</taxon>
        <taxon>Vertebrata</taxon>
        <taxon>Euteleostomi</taxon>
        <taxon>Archelosauria</taxon>
        <taxon>Archosauria</taxon>
        <taxon>Dinosauria</taxon>
        <taxon>Saurischia</taxon>
        <taxon>Theropoda</taxon>
        <taxon>Coelurosauria</taxon>
        <taxon>Aves</taxon>
        <taxon>Neognathae</taxon>
        <taxon>Neoaves</taxon>
        <taxon>Telluraves</taxon>
        <taxon>Australaves</taxon>
        <taxon>Passeriformes</taxon>
        <taxon>Passeroidea</taxon>
        <taxon>Estrildidae</taxon>
        <taxon>Estrildinae</taxon>
        <taxon>Taeniopygia</taxon>
    </lineage>
</organism>